<feature type="domain" description="VWFA" evidence="1">
    <location>
        <begin position="424"/>
        <end position="605"/>
    </location>
</feature>
<evidence type="ECO:0000259" key="1">
    <source>
        <dbReference type="PROSITE" id="PS50234"/>
    </source>
</evidence>
<dbReference type="SUPFAM" id="SSF53300">
    <property type="entry name" value="vWA-like"/>
    <property type="match status" value="1"/>
</dbReference>
<dbReference type="CDD" id="cd01454">
    <property type="entry name" value="vWA_norD_type"/>
    <property type="match status" value="1"/>
</dbReference>
<proteinExistence type="predicted"/>
<keyword evidence="3" id="KW-1185">Reference proteome</keyword>
<name>A0ABM7ML01_9BURK</name>
<dbReference type="Proteomes" id="UP000824366">
    <property type="component" value="Chromosome"/>
</dbReference>
<dbReference type="InterPro" id="IPR002035">
    <property type="entry name" value="VWF_A"/>
</dbReference>
<dbReference type="PROSITE" id="PS50234">
    <property type="entry name" value="VWFA"/>
    <property type="match status" value="1"/>
</dbReference>
<dbReference type="InterPro" id="IPR036465">
    <property type="entry name" value="vWFA_dom_sf"/>
</dbReference>
<evidence type="ECO:0000313" key="2">
    <source>
        <dbReference type="EMBL" id="BCO26884.1"/>
    </source>
</evidence>
<accession>A0ABM7ML01</accession>
<evidence type="ECO:0000313" key="3">
    <source>
        <dbReference type="Proteomes" id="UP000824366"/>
    </source>
</evidence>
<protein>
    <recommendedName>
        <fullName evidence="1">VWFA domain-containing protein</fullName>
    </recommendedName>
</protein>
<dbReference type="RefSeq" id="WP_223911041.1">
    <property type="nucleotide sequence ID" value="NZ_AP024238.1"/>
</dbReference>
<gene>
    <name evidence="2" type="ORF">MIZ03_1770</name>
</gene>
<organism evidence="2 3">
    <name type="scientific">Rhodoferax lithotrophicus</name>
    <dbReference type="NCBI Taxonomy" id="2798804"/>
    <lineage>
        <taxon>Bacteria</taxon>
        <taxon>Pseudomonadati</taxon>
        <taxon>Pseudomonadota</taxon>
        <taxon>Betaproteobacteria</taxon>
        <taxon>Burkholderiales</taxon>
        <taxon>Comamonadaceae</taxon>
        <taxon>Rhodoferax</taxon>
    </lineage>
</organism>
<sequence>MEEMVGRWWHQTITRVTRQDHPGAAVQLQDMQKTIGIFFRAAGGPTALRFTPASMQAVGGQRHWLQKLAGSGQRADTAQLEPDVLALPATLAVFATAQLNRDLYLWLAMLSACFVHQGDWINDNLMASQTALAQFPGFATRYQALLLAHLAQRPDPAHLHGVAAQAEAAVQAALMGQGHAQYACLPQDVAAVWLWLSTSAMATTNRPASHKAAEAHQQPAELKDTQRRRTQAISHEQSRNAMVLPFRAEALMSWSEMVHVNRSTDDDEDDNALNAANDMDKLSVAPDGQTLASRVKFDLDLPSSSADDTPVGPGITLPEWDYRSAILQPDHCLVQVMQAQHCAPFMPSAALRQTAKRLRRRLETLRDAPRAVHGQDSGDDVDLDAWVRFHADQLDAATPCSDTPPIYTRRARLDRSLATLLLADLSLSTDAYATAQARVIDVIRDALFVFGEALHAAGDPFAIWGFSSVRRQHVRMQHLKTFDETWSDASRARVGAVKPGYYTRMGAAIRHASLQLAHRPERKRLLMLLTDGKPNDLDVYEGRYGLEDTRQAVREAHAAGLIPFCVTIDEKAHDYLPMLFGQNGYAMVHKPQDLVRQLTQAWATLSRR</sequence>
<dbReference type="Gene3D" id="3.40.50.410">
    <property type="entry name" value="von Willebrand factor, type A domain"/>
    <property type="match status" value="1"/>
</dbReference>
<dbReference type="PANTHER" id="PTHR41248:SF1">
    <property type="entry name" value="NORD PROTEIN"/>
    <property type="match status" value="1"/>
</dbReference>
<dbReference type="Pfam" id="PF00092">
    <property type="entry name" value="VWA"/>
    <property type="match status" value="1"/>
</dbReference>
<dbReference type="PANTHER" id="PTHR41248">
    <property type="entry name" value="NORD PROTEIN"/>
    <property type="match status" value="1"/>
</dbReference>
<dbReference type="EMBL" id="AP024238">
    <property type="protein sequence ID" value="BCO26884.1"/>
    <property type="molecule type" value="Genomic_DNA"/>
</dbReference>
<dbReference type="InterPro" id="IPR051928">
    <property type="entry name" value="NorD/CobT"/>
</dbReference>
<reference evidence="2 3" key="1">
    <citation type="journal article" date="2021" name="Microbiol. Spectr.">
        <title>A Single Bacterium Capable of Oxidation and Reduction of Iron at Circumneutral pH.</title>
        <authorList>
            <person name="Kato S."/>
            <person name="Ohkuma M."/>
        </authorList>
    </citation>
    <scope>NUCLEOTIDE SEQUENCE [LARGE SCALE GENOMIC DNA]</scope>
    <source>
        <strain evidence="2 3">MIZ03</strain>
    </source>
</reference>
<dbReference type="SMART" id="SM00327">
    <property type="entry name" value="VWA"/>
    <property type="match status" value="1"/>
</dbReference>